<reference evidence="1 2" key="1">
    <citation type="journal article" date="2020" name="Nature">
        <title>Isolation of an archaeon at the prokaryote-eukaryote interface.</title>
        <authorList>
            <person name="Imachi H."/>
            <person name="Nobu M.K."/>
            <person name="Nakahara N."/>
            <person name="Morono Y."/>
            <person name="Ogawara M."/>
            <person name="Takaki Y."/>
            <person name="Takano Y."/>
            <person name="Uematsu K."/>
            <person name="Ikuta T."/>
            <person name="Ito M."/>
            <person name="Matsui Y."/>
            <person name="Miyazaki M."/>
            <person name="Murata K."/>
            <person name="Saito Y."/>
            <person name="Sakai S."/>
            <person name="Song C."/>
            <person name="Tasumi E."/>
            <person name="Yamanaka Y."/>
            <person name="Yamaguchi T."/>
            <person name="Kamagata Y."/>
            <person name="Tamaki H."/>
            <person name="Takai K."/>
        </authorList>
    </citation>
    <scope>NUCLEOTIDE SEQUENCE [LARGE SCALE GENOMIC DNA]</scope>
    <source>
        <strain evidence="1 2">MK-D1</strain>
    </source>
</reference>
<dbReference type="Proteomes" id="UP000321408">
    <property type="component" value="Chromosome"/>
</dbReference>
<dbReference type="RefSeq" id="WP_147664916.1">
    <property type="nucleotide sequence ID" value="NZ_CP042905.2"/>
</dbReference>
<organism evidence="1 2">
    <name type="scientific">Promethearchaeum syntrophicum</name>
    <dbReference type="NCBI Taxonomy" id="2594042"/>
    <lineage>
        <taxon>Archaea</taxon>
        <taxon>Promethearchaeati</taxon>
        <taxon>Promethearchaeota</taxon>
        <taxon>Promethearchaeia</taxon>
        <taxon>Promethearchaeales</taxon>
        <taxon>Promethearchaeaceae</taxon>
        <taxon>Promethearchaeum</taxon>
    </lineage>
</organism>
<dbReference type="SUPFAM" id="SSF51905">
    <property type="entry name" value="FAD/NAD(P)-binding domain"/>
    <property type="match status" value="1"/>
</dbReference>
<dbReference type="PRINTS" id="PR00420">
    <property type="entry name" value="RNGMNOXGNASE"/>
</dbReference>
<dbReference type="InterPro" id="IPR036188">
    <property type="entry name" value="FAD/NAD-bd_sf"/>
</dbReference>
<dbReference type="GeneID" id="41331825"/>
<protein>
    <submittedName>
        <fullName evidence="1">Uncharacterized protein</fullName>
    </submittedName>
</protein>
<dbReference type="EMBL" id="CP042905">
    <property type="protein sequence ID" value="QEE18023.1"/>
    <property type="molecule type" value="Genomic_DNA"/>
</dbReference>
<evidence type="ECO:0000313" key="2">
    <source>
        <dbReference type="Proteomes" id="UP000321408"/>
    </source>
</evidence>
<reference evidence="1 2" key="2">
    <citation type="journal article" date="2024" name="Int. J. Syst. Evol. Microbiol.">
        <title>Promethearchaeum syntrophicum gen. nov., sp. nov., an anaerobic, obligately syntrophic archaeon, the first isolate of the lineage 'Asgard' archaea, and proposal of the new archaeal phylum Promethearchaeota phyl. nov. and kingdom Promethearchaeati regn. nov.</title>
        <authorList>
            <person name="Imachi H."/>
            <person name="Nobu M.K."/>
            <person name="Kato S."/>
            <person name="Takaki Y."/>
            <person name="Miyazaki M."/>
            <person name="Miyata M."/>
            <person name="Ogawara M."/>
            <person name="Saito Y."/>
            <person name="Sakai S."/>
            <person name="Tahara Y.O."/>
            <person name="Takano Y."/>
            <person name="Tasumi E."/>
            <person name="Uematsu K."/>
            <person name="Yoshimura T."/>
            <person name="Itoh T."/>
            <person name="Ohkuma M."/>
            <person name="Takai K."/>
        </authorList>
    </citation>
    <scope>NUCLEOTIDE SEQUENCE [LARGE SCALE GENOMIC DNA]</scope>
    <source>
        <strain evidence="1 2">MK-D1</strain>
    </source>
</reference>
<dbReference type="KEGG" id="psyt:DSAG12_03861"/>
<accession>A0A5B9DH09</accession>
<keyword evidence="2" id="KW-1185">Reference proteome</keyword>
<proteinExistence type="predicted"/>
<dbReference type="AlphaFoldDB" id="A0A5B9DH09"/>
<sequence>MKDMDPTEICEVCIVGGGYSGMNLARLLTTNGVNCKIYSAGYGASNLWAGTIDLLNFPCENLSIELAKFQVSIPQHPYAKIGMDLINDSLDEFFKAFPNFLAFKDGNNYINQPILTMLGNLKLCVGLWDTIFKDFDKFNPESLCVLIEFEEFNNSAMHLVAKGLQSQFPGKFLVLTLSLSELFAQIDSDLAEKIQDDKISLNNLAAFFDSQKLSMGILANYIKNEVGNQYPKEQFDKISYYLFPPVLGIEPKKVISSLNNHLLGKSFELAALSTSLMSRRLFNQFEQKLELLSTQINKGFVLTSLERHGLNWNCIFEKVKGEKVQILAKNVVIATGSLFVKGFLADEAELANKFHELNLEFPGGLGHDFEINSTKDCSKVFAIGSAAFLMSQCTDEDEFRDGTGLGVAISSSYAVAQKIIREHTK</sequence>
<name>A0A5B9DH09_9ARCH</name>
<evidence type="ECO:0000313" key="1">
    <source>
        <dbReference type="EMBL" id="QEE18023.1"/>
    </source>
</evidence>
<gene>
    <name evidence="1" type="ORF">DSAG12_03861</name>
</gene>